<feature type="transmembrane region" description="Helical" evidence="1">
    <location>
        <begin position="78"/>
        <end position="94"/>
    </location>
</feature>
<name>A0ABX6THU2_9SPHI</name>
<keyword evidence="3" id="KW-1185">Reference proteome</keyword>
<evidence type="ECO:0000313" key="2">
    <source>
        <dbReference type="EMBL" id="QNR84491.1"/>
    </source>
</evidence>
<feature type="transmembrane region" description="Helical" evidence="1">
    <location>
        <begin position="114"/>
        <end position="132"/>
    </location>
</feature>
<protein>
    <recommendedName>
        <fullName evidence="4">Acyltransferase family protein</fullName>
    </recommendedName>
</protein>
<dbReference type="Proteomes" id="UP000516439">
    <property type="component" value="Chromosome"/>
</dbReference>
<reference evidence="2 3" key="1">
    <citation type="submission" date="2020-09" db="EMBL/GenBank/DDBJ databases">
        <title>Pedobacter sp. SW-16 isolated from soil near Yeocheon.</title>
        <authorList>
            <person name="Im H.S."/>
            <person name="Joung Y."/>
            <person name="Lee S.-S."/>
        </authorList>
    </citation>
    <scope>NUCLEOTIDE SEQUENCE [LARGE SCALE GENOMIC DNA]</scope>
    <source>
        <strain evidence="2 3">SW-16</strain>
    </source>
</reference>
<evidence type="ECO:0000256" key="1">
    <source>
        <dbReference type="SAM" id="Phobius"/>
    </source>
</evidence>
<accession>A0ABX6THU2</accession>
<evidence type="ECO:0000313" key="3">
    <source>
        <dbReference type="Proteomes" id="UP000516439"/>
    </source>
</evidence>
<feature type="transmembrane region" description="Helical" evidence="1">
    <location>
        <begin position="47"/>
        <end position="66"/>
    </location>
</feature>
<organism evidence="2 3">
    <name type="scientific">Pedobacter riviphilus</name>
    <dbReference type="NCBI Taxonomy" id="2766984"/>
    <lineage>
        <taxon>Bacteria</taxon>
        <taxon>Pseudomonadati</taxon>
        <taxon>Bacteroidota</taxon>
        <taxon>Sphingobacteriia</taxon>
        <taxon>Sphingobacteriales</taxon>
        <taxon>Sphingobacteriaceae</taxon>
        <taxon>Pedobacter</taxon>
    </lineage>
</organism>
<sequence length="142" mass="16412">MKFVKSTRWVTWGLLLILTFALGIWESVHLIELGSKDAYNTLRISNIIYSFVAFGVLLKIGNIKILDRLKPRETTFGIYLLHSIVIERFLPLIFQPLKLDVQHYNVLENTAVLIIRFIIAYSVSYLLSALIIKTKMKWTVGQ</sequence>
<dbReference type="EMBL" id="CP061171">
    <property type="protein sequence ID" value="QNR84491.1"/>
    <property type="molecule type" value="Genomic_DNA"/>
</dbReference>
<keyword evidence="1" id="KW-0812">Transmembrane</keyword>
<keyword evidence="1" id="KW-0472">Membrane</keyword>
<proteinExistence type="predicted"/>
<evidence type="ECO:0008006" key="4">
    <source>
        <dbReference type="Google" id="ProtNLM"/>
    </source>
</evidence>
<keyword evidence="1" id="KW-1133">Transmembrane helix</keyword>
<dbReference type="RefSeq" id="WP_190327209.1">
    <property type="nucleotide sequence ID" value="NZ_CP061171.1"/>
</dbReference>
<gene>
    <name evidence="2" type="ORF">H9N25_21725</name>
</gene>